<keyword evidence="4" id="KW-1185">Reference proteome</keyword>
<keyword evidence="1" id="KW-0472">Membrane</keyword>
<dbReference type="PANTHER" id="PTHR34351">
    <property type="entry name" value="SLR1927 PROTEIN-RELATED"/>
    <property type="match status" value="1"/>
</dbReference>
<evidence type="ECO:0000259" key="2">
    <source>
        <dbReference type="Pfam" id="PF01882"/>
    </source>
</evidence>
<gene>
    <name evidence="3" type="ORF">FHP05_05880</name>
</gene>
<feature type="transmembrane region" description="Helical" evidence="1">
    <location>
        <begin position="20"/>
        <end position="40"/>
    </location>
</feature>
<evidence type="ECO:0000313" key="4">
    <source>
        <dbReference type="Proteomes" id="UP000321574"/>
    </source>
</evidence>
<keyword evidence="1" id="KW-0812">Transmembrane</keyword>
<dbReference type="OrthoDB" id="140416at2"/>
<dbReference type="Pfam" id="PF01882">
    <property type="entry name" value="DUF58"/>
    <property type="match status" value="1"/>
</dbReference>
<reference evidence="3 4" key="1">
    <citation type="submission" date="2019-06" db="EMBL/GenBank/DDBJ databases">
        <title>Cerasibacillus sp. nov., isolated from maize field.</title>
        <authorList>
            <person name="Lin S.-Y."/>
            <person name="Tsai C.-F."/>
            <person name="Young C.-C."/>
        </authorList>
    </citation>
    <scope>NUCLEOTIDE SEQUENCE [LARGE SCALE GENOMIC DNA]</scope>
    <source>
        <strain evidence="3 4">CC-CFT480</strain>
    </source>
</reference>
<dbReference type="PANTHER" id="PTHR34351:SF2">
    <property type="entry name" value="DUF58 DOMAIN-CONTAINING PROTEIN"/>
    <property type="match status" value="1"/>
</dbReference>
<dbReference type="AlphaFoldDB" id="A0A5C8NXC0"/>
<evidence type="ECO:0000313" key="3">
    <source>
        <dbReference type="EMBL" id="TXL65651.1"/>
    </source>
</evidence>
<dbReference type="EMBL" id="VDUW01000003">
    <property type="protein sequence ID" value="TXL65651.1"/>
    <property type="molecule type" value="Genomic_DNA"/>
</dbReference>
<evidence type="ECO:0000256" key="1">
    <source>
        <dbReference type="SAM" id="Phobius"/>
    </source>
</evidence>
<sequence>MIRIFRFVGESKIMKKRMSFFIQLVFIVILTISLFAYAMFQGGFTSWFLFYSFLPILLYQILFLIYPLRFWKVSRRLSNQTSRAGESITVEITFKRRFPFPLFFCVIEEVIPNSLQWFDSGVEKYVLMERPEKLKGNRKPKMLLFPLFKRTIRATYELEQLPRGRHHLEKIRIRTSDLFGFTHKEHHFSVHHSLLVFPNKREILWTNAAPLLENGQINSHQRGHHQSNIATEIREYLPGDKLSWIDWKQSAKKQKVMTKEFEQEKNMDISIILDACTSKNMLAFEGAVEISLSLIDTFLEKGETNVDFLSIGKETLRFSLHRNHHQIGDVYQYLASVQLEKEEKYSFLEILQKNIFSISKQRIIFFVLRNIHLNDIEVWKKFKGHFKQAYVFLILPEKERTKEVQDIIQILSIQHVRVYVVTEQTLMKRKALEVGI</sequence>
<keyword evidence="1" id="KW-1133">Transmembrane helix</keyword>
<dbReference type="Proteomes" id="UP000321574">
    <property type="component" value="Unassembled WGS sequence"/>
</dbReference>
<dbReference type="InterPro" id="IPR002881">
    <property type="entry name" value="DUF58"/>
</dbReference>
<protein>
    <submittedName>
        <fullName evidence="3">DUF58 domain-containing protein</fullName>
    </submittedName>
</protein>
<name>A0A5C8NXC0_9BACI</name>
<feature type="transmembrane region" description="Helical" evidence="1">
    <location>
        <begin position="46"/>
        <end position="66"/>
    </location>
</feature>
<accession>A0A5C8NXC0</accession>
<proteinExistence type="predicted"/>
<organism evidence="3 4">
    <name type="scientific">Cerasibacillus terrae</name>
    <dbReference type="NCBI Taxonomy" id="2498845"/>
    <lineage>
        <taxon>Bacteria</taxon>
        <taxon>Bacillati</taxon>
        <taxon>Bacillota</taxon>
        <taxon>Bacilli</taxon>
        <taxon>Bacillales</taxon>
        <taxon>Bacillaceae</taxon>
        <taxon>Cerasibacillus</taxon>
    </lineage>
</organism>
<comment type="caution">
    <text evidence="3">The sequence shown here is derived from an EMBL/GenBank/DDBJ whole genome shotgun (WGS) entry which is preliminary data.</text>
</comment>
<feature type="domain" description="DUF58" evidence="2">
    <location>
        <begin position="232"/>
        <end position="281"/>
    </location>
</feature>